<sequence length="385" mass="42737">MQLLLAFLILNGFGGVAACDVDKTPIKLAIRLCRPTRNSRDSDLRAALLALERLEKCRRTRHPPKPVISLSYDDNRTTQRRHGGPPATVERGRLKSGPSHLPIHASSAHPPSLQPLLKAPRHPGTAAMAKAASGSRHIRQRRCVDTSTRQAAADPSRHPTRRVVVRTAFEERHDEQRKRMVWPISTTRKLELSALTTDRAGMSHGNGDRDEAHSRTSRCTKKKSVDEGARDTGKALHGTPAPHRQHILKLRPHPHPSSPNRQSQPFGALTGTHLPASSREVSMPRLVAPPSHRKRHVINRSLLRGTAVSSDGGRRRRLVRVNAKSSLRTKRVEGVRSACILRMLDSGRTWKFRARPNPVGVGFKSVLLTCRTIDALEDIRSIGTR</sequence>
<organism evidence="3 4">
    <name type="scientific">Favolaschia claudopus</name>
    <dbReference type="NCBI Taxonomy" id="2862362"/>
    <lineage>
        <taxon>Eukaryota</taxon>
        <taxon>Fungi</taxon>
        <taxon>Dikarya</taxon>
        <taxon>Basidiomycota</taxon>
        <taxon>Agaricomycotina</taxon>
        <taxon>Agaricomycetes</taxon>
        <taxon>Agaricomycetidae</taxon>
        <taxon>Agaricales</taxon>
        <taxon>Marasmiineae</taxon>
        <taxon>Mycenaceae</taxon>
        <taxon>Favolaschia</taxon>
    </lineage>
</organism>
<comment type="caution">
    <text evidence="3">The sequence shown here is derived from an EMBL/GenBank/DDBJ whole genome shotgun (WGS) entry which is preliminary data.</text>
</comment>
<evidence type="ECO:0000256" key="2">
    <source>
        <dbReference type="SAM" id="SignalP"/>
    </source>
</evidence>
<reference evidence="3 4" key="1">
    <citation type="journal article" date="2024" name="J Genomics">
        <title>Draft genome sequencing and assembly of Favolaschia claudopus CIRM-BRFM 2984 isolated from oak limbs.</title>
        <authorList>
            <person name="Navarro D."/>
            <person name="Drula E."/>
            <person name="Chaduli D."/>
            <person name="Cazenave R."/>
            <person name="Ahrendt S."/>
            <person name="Wang J."/>
            <person name="Lipzen A."/>
            <person name="Daum C."/>
            <person name="Barry K."/>
            <person name="Grigoriev I.V."/>
            <person name="Favel A."/>
            <person name="Rosso M.N."/>
            <person name="Martin F."/>
        </authorList>
    </citation>
    <scope>NUCLEOTIDE SEQUENCE [LARGE SCALE GENOMIC DNA]</scope>
    <source>
        <strain evidence="3 4">CIRM-BRFM 2984</strain>
    </source>
</reference>
<name>A0AAW0C4A3_9AGAR</name>
<keyword evidence="2" id="KW-0732">Signal</keyword>
<keyword evidence="4" id="KW-1185">Reference proteome</keyword>
<protein>
    <recommendedName>
        <fullName evidence="5">Secreted protein</fullName>
    </recommendedName>
</protein>
<dbReference type="EMBL" id="JAWWNJ010000022">
    <property type="protein sequence ID" value="KAK7033708.1"/>
    <property type="molecule type" value="Genomic_DNA"/>
</dbReference>
<feature type="compositionally biased region" description="Basic and acidic residues" evidence="1">
    <location>
        <begin position="223"/>
        <end position="234"/>
    </location>
</feature>
<feature type="region of interest" description="Disordered" evidence="1">
    <location>
        <begin position="130"/>
        <end position="160"/>
    </location>
</feature>
<evidence type="ECO:0000256" key="1">
    <source>
        <dbReference type="SAM" id="MobiDB-lite"/>
    </source>
</evidence>
<feature type="signal peptide" evidence="2">
    <location>
        <begin position="1"/>
        <end position="18"/>
    </location>
</feature>
<evidence type="ECO:0000313" key="3">
    <source>
        <dbReference type="EMBL" id="KAK7033708.1"/>
    </source>
</evidence>
<feature type="chain" id="PRO_5043743338" description="Secreted protein" evidence="2">
    <location>
        <begin position="19"/>
        <end position="385"/>
    </location>
</feature>
<accession>A0AAW0C4A3</accession>
<evidence type="ECO:0000313" key="4">
    <source>
        <dbReference type="Proteomes" id="UP001362999"/>
    </source>
</evidence>
<dbReference type="AlphaFoldDB" id="A0AAW0C4A3"/>
<evidence type="ECO:0008006" key="5">
    <source>
        <dbReference type="Google" id="ProtNLM"/>
    </source>
</evidence>
<gene>
    <name evidence="3" type="ORF">R3P38DRAFT_2772518</name>
</gene>
<feature type="region of interest" description="Disordered" evidence="1">
    <location>
        <begin position="196"/>
        <end position="280"/>
    </location>
</feature>
<feature type="compositionally biased region" description="Basic residues" evidence="1">
    <location>
        <begin position="243"/>
        <end position="254"/>
    </location>
</feature>
<proteinExistence type="predicted"/>
<feature type="region of interest" description="Disordered" evidence="1">
    <location>
        <begin position="65"/>
        <end position="111"/>
    </location>
</feature>
<dbReference type="Proteomes" id="UP001362999">
    <property type="component" value="Unassembled WGS sequence"/>
</dbReference>